<gene>
    <name evidence="1" type="ORF">ERS013200_00419</name>
</gene>
<reference evidence="1 2" key="1">
    <citation type="submission" date="2015-07" db="EMBL/GenBank/DDBJ databases">
        <authorList>
            <consortium name="Pathogen Informatics"/>
        </authorList>
    </citation>
    <scope>NUCLEOTIDE SEQUENCE [LARGE SCALE GENOMIC DNA]</scope>
    <source>
        <strain evidence="1 2">A316</strain>
    </source>
</reference>
<protein>
    <submittedName>
        <fullName evidence="1">Uncharacterized protein</fullName>
    </submittedName>
</protein>
<organism evidence="1 2">
    <name type="scientific">Vibrio cholerae</name>
    <dbReference type="NCBI Taxonomy" id="666"/>
    <lineage>
        <taxon>Bacteria</taxon>
        <taxon>Pseudomonadati</taxon>
        <taxon>Pseudomonadota</taxon>
        <taxon>Gammaproteobacteria</taxon>
        <taxon>Vibrionales</taxon>
        <taxon>Vibrionaceae</taxon>
        <taxon>Vibrio</taxon>
    </lineage>
</organism>
<dbReference type="AlphaFoldDB" id="A0A655WL65"/>
<dbReference type="EMBL" id="CWQY01000002">
    <property type="protein sequence ID" value="CSC05310.1"/>
    <property type="molecule type" value="Genomic_DNA"/>
</dbReference>
<name>A0A655WL65_VIBCL</name>
<sequence length="36" mass="3924">MLKLIVANEVVNLTGGFMAVNQSSMALMQEKMISHS</sequence>
<evidence type="ECO:0000313" key="2">
    <source>
        <dbReference type="Proteomes" id="UP000041770"/>
    </source>
</evidence>
<proteinExistence type="predicted"/>
<evidence type="ECO:0000313" key="1">
    <source>
        <dbReference type="EMBL" id="CSC05310.1"/>
    </source>
</evidence>
<accession>A0A655WL65</accession>
<dbReference type="Proteomes" id="UP000041770">
    <property type="component" value="Unassembled WGS sequence"/>
</dbReference>